<keyword evidence="1" id="KW-0812">Transmembrane</keyword>
<proteinExistence type="predicted"/>
<dbReference type="AlphaFoldDB" id="A0A5R8Q8A6"/>
<evidence type="ECO:0000313" key="4">
    <source>
        <dbReference type="Proteomes" id="UP000306912"/>
    </source>
</evidence>
<accession>A0A5R8Q8A6</accession>
<evidence type="ECO:0000313" key="3">
    <source>
        <dbReference type="EMBL" id="TLG71818.1"/>
    </source>
</evidence>
<comment type="caution">
    <text evidence="3">The sequence shown here is derived from an EMBL/GenBank/DDBJ whole genome shotgun (WGS) entry which is preliminary data.</text>
</comment>
<dbReference type="Proteomes" id="UP000306912">
    <property type="component" value="Unassembled WGS sequence"/>
</dbReference>
<gene>
    <name evidence="3" type="ORF">FEZ08_10445</name>
</gene>
<name>A0A5R8Q8A6_9FIRM</name>
<dbReference type="EMBL" id="VBWP01000010">
    <property type="protein sequence ID" value="TLG71818.1"/>
    <property type="molecule type" value="Genomic_DNA"/>
</dbReference>
<keyword evidence="4" id="KW-1185">Reference proteome</keyword>
<feature type="chain" id="PRO_5024357950" evidence="2">
    <location>
        <begin position="29"/>
        <end position="236"/>
    </location>
</feature>
<feature type="signal peptide" evidence="2">
    <location>
        <begin position="1"/>
        <end position="28"/>
    </location>
</feature>
<reference evidence="3 4" key="1">
    <citation type="submission" date="2019-05" db="EMBL/GenBank/DDBJ databases">
        <title>Culicoidintestinum kansasii gen. nov., sp. nov. from the gastrointestinal tract of the biting midge, Culicoides sonorensis.</title>
        <authorList>
            <person name="Neupane S."/>
            <person name="Ghosh A."/>
            <person name="Gunther S."/>
            <person name="Martin K."/>
            <person name="Zurek L."/>
        </authorList>
    </citation>
    <scope>NUCLEOTIDE SEQUENCE [LARGE SCALE GENOMIC DNA]</scope>
    <source>
        <strain evidence="3 4">CS-1</strain>
    </source>
</reference>
<evidence type="ECO:0000256" key="2">
    <source>
        <dbReference type="SAM" id="SignalP"/>
    </source>
</evidence>
<feature type="transmembrane region" description="Helical" evidence="1">
    <location>
        <begin position="196"/>
        <end position="218"/>
    </location>
</feature>
<keyword evidence="2" id="KW-0732">Signal</keyword>
<sequence length="236" mass="26085">MKRLRVCFAVLFCLVFSVSNLILVQAQALPKSEQEAMLEELHRLYSEGKDAGTYSVTIEYEENGQTINKEVRITVTKDDTVIQGNIAINAEPISISPEQVADATDAFWISSANAKAWRTTTLEELPIISVDASQIQNREGQYLLTFTTVDAVATSVAVTVIGNNEIFAVDGESGQASVFHDTYTDNAFDFMSASSWFWLALNTLLAGLIVVPLILLLIHYGITNKIYRQVVSLLKK</sequence>
<keyword evidence="1" id="KW-1133">Transmembrane helix</keyword>
<dbReference type="InParanoid" id="A0A5R8Q8A6"/>
<keyword evidence="1" id="KW-0472">Membrane</keyword>
<dbReference type="RefSeq" id="WP_138192123.1">
    <property type="nucleotide sequence ID" value="NZ_VBWP01000010.1"/>
</dbReference>
<protein>
    <submittedName>
        <fullName evidence="3">Uncharacterized protein</fullName>
    </submittedName>
</protein>
<evidence type="ECO:0000256" key="1">
    <source>
        <dbReference type="SAM" id="Phobius"/>
    </source>
</evidence>
<organism evidence="3 4">
    <name type="scientific">Culicoidibacter larvae</name>
    <dbReference type="NCBI Taxonomy" id="2579976"/>
    <lineage>
        <taxon>Bacteria</taxon>
        <taxon>Bacillati</taxon>
        <taxon>Bacillota</taxon>
        <taxon>Culicoidibacteria</taxon>
        <taxon>Culicoidibacterales</taxon>
        <taxon>Culicoidibacteraceae</taxon>
        <taxon>Culicoidibacter</taxon>
    </lineage>
</organism>